<evidence type="ECO:0000313" key="4">
    <source>
        <dbReference type="Proteomes" id="UP000887116"/>
    </source>
</evidence>
<keyword evidence="1" id="KW-0862">Zinc</keyword>
<dbReference type="EMBL" id="BMAO01030825">
    <property type="protein sequence ID" value="GFQ70614.1"/>
    <property type="molecule type" value="Genomic_DNA"/>
</dbReference>
<keyword evidence="1" id="KW-0479">Metal-binding</keyword>
<dbReference type="PROSITE" id="PS50966">
    <property type="entry name" value="ZF_SWIM"/>
    <property type="match status" value="1"/>
</dbReference>
<dbReference type="PANTHER" id="PTHR31569">
    <property type="entry name" value="SWIM-TYPE DOMAIN-CONTAINING PROTEIN"/>
    <property type="match status" value="1"/>
</dbReference>
<feature type="domain" description="SWIM-type" evidence="2">
    <location>
        <begin position="344"/>
        <end position="378"/>
    </location>
</feature>
<dbReference type="InterPro" id="IPR048324">
    <property type="entry name" value="ZSWIM1-3_RNaseH-like"/>
</dbReference>
<dbReference type="InterPro" id="IPR052579">
    <property type="entry name" value="Zinc_finger_SWIM"/>
</dbReference>
<name>A0A8X6GNI2_TRICU</name>
<organism evidence="3 4">
    <name type="scientific">Trichonephila clavata</name>
    <name type="common">Joro spider</name>
    <name type="synonym">Nephila clavata</name>
    <dbReference type="NCBI Taxonomy" id="2740835"/>
    <lineage>
        <taxon>Eukaryota</taxon>
        <taxon>Metazoa</taxon>
        <taxon>Ecdysozoa</taxon>
        <taxon>Arthropoda</taxon>
        <taxon>Chelicerata</taxon>
        <taxon>Arachnida</taxon>
        <taxon>Araneae</taxon>
        <taxon>Araneomorphae</taxon>
        <taxon>Entelegynae</taxon>
        <taxon>Araneoidea</taxon>
        <taxon>Nephilidae</taxon>
        <taxon>Trichonephila</taxon>
    </lineage>
</organism>
<gene>
    <name evidence="3" type="primary">AVEN_134921_1</name>
    <name evidence="3" type="ORF">TNCT_320051</name>
</gene>
<evidence type="ECO:0000313" key="3">
    <source>
        <dbReference type="EMBL" id="GFQ70614.1"/>
    </source>
</evidence>
<evidence type="ECO:0000256" key="1">
    <source>
        <dbReference type="PROSITE-ProRule" id="PRU00325"/>
    </source>
</evidence>
<dbReference type="OrthoDB" id="124789at2759"/>
<evidence type="ECO:0000259" key="2">
    <source>
        <dbReference type="PROSITE" id="PS50966"/>
    </source>
</evidence>
<keyword evidence="4" id="KW-1185">Reference proteome</keyword>
<dbReference type="Pfam" id="PF21056">
    <property type="entry name" value="ZSWIM1-3_RNaseH-like"/>
    <property type="match status" value="1"/>
</dbReference>
<dbReference type="Proteomes" id="UP000887116">
    <property type="component" value="Unassembled WGS sequence"/>
</dbReference>
<dbReference type="GO" id="GO:0008270">
    <property type="term" value="F:zinc ion binding"/>
    <property type="evidence" value="ECO:0007669"/>
    <property type="project" value="UniProtKB-KW"/>
</dbReference>
<reference evidence="3" key="1">
    <citation type="submission" date="2020-07" db="EMBL/GenBank/DDBJ databases">
        <title>Multicomponent nature underlies the extraordinary mechanical properties of spider dragline silk.</title>
        <authorList>
            <person name="Kono N."/>
            <person name="Nakamura H."/>
            <person name="Mori M."/>
            <person name="Yoshida Y."/>
            <person name="Ohtoshi R."/>
            <person name="Malay A.D."/>
            <person name="Moran D.A.P."/>
            <person name="Tomita M."/>
            <person name="Numata K."/>
            <person name="Arakawa K."/>
        </authorList>
    </citation>
    <scope>NUCLEOTIDE SEQUENCE</scope>
</reference>
<keyword evidence="1" id="KW-0863">Zinc-finger</keyword>
<dbReference type="InterPro" id="IPR007527">
    <property type="entry name" value="Znf_SWIM"/>
</dbReference>
<accession>A0A8X6GNI2</accession>
<dbReference type="AlphaFoldDB" id="A0A8X6GNI2"/>
<dbReference type="PANTHER" id="PTHR31569:SF4">
    <property type="entry name" value="SWIM-TYPE DOMAIN-CONTAINING PROTEIN"/>
    <property type="match status" value="1"/>
</dbReference>
<proteinExistence type="predicted"/>
<sequence length="721" mass="83921">MFSYAKVATENNIADDDELAKSDYKSLIIYLEKKFNVVSDYFLDSNGYLSCIYFQDSFMKDIFNFYPDRLCIDISFRCFETDVFVYLFLAEDSNGKNHVVSLGFTVAEDTESLLWLLNTFKRNNPNWRRTKIIVLDSEIKQRDVIHNVFPGSCIVITLHHALKSFKKGIEIINELNVVPVEQIQLSLELFRSMYLVHRQTDYEMYYQQFMLLHGSIVEYFQEVWLSIQNQWRTGLDFYHENIFSSLNSHLEYFDDTIKLISDAESFIFEFIKKVFLMLFLKRNEKVNIALHTSPVLFSRFSPEYQISKILTPYAAKFVVDQFDLSSEIHMDCSVVSDNYIFDNFGSPVNASASMCSCHFYLYTFLPCRHIFAVRKILSLCVLDESLIDNSWSMKYYQNTLLILQNSAYFENSKHNSVSKNSLASHLLESTLPVFLNSSEPVFKYQMEILSQLVNFWKSNTDTYVEFIGVENELPCVKTYCSQSNNQESFPGTSEISNSVTCPPIEKENLMSDLIICDENFKQSMWNFKSNILDGKYINYAYLCRIICETKESCLDWLRQMELIPSSVMCPSCNCVMVIKSVPRLSDGAVWVCSTLMATKRYCSRRSSVRQGSWFELTNMAFEQILTFCYMWVNKFSQSQIISEIGVSSATYISWNKLNSRVCEEVLLEEGKFSNISNMDSSSSPEVLEMWLQSCGNEDTFVKFLQDANLMHRKDSLKRIMR</sequence>
<protein>
    <submittedName>
        <fullName evidence="3">SWIM-type domain-containing protein</fullName>
    </submittedName>
</protein>
<comment type="caution">
    <text evidence="3">The sequence shown here is derived from an EMBL/GenBank/DDBJ whole genome shotgun (WGS) entry which is preliminary data.</text>
</comment>